<dbReference type="EMBL" id="KB456266">
    <property type="protein sequence ID" value="EMF11559.1"/>
    <property type="molecule type" value="Genomic_DNA"/>
</dbReference>
<keyword evidence="3" id="KW-1185">Reference proteome</keyword>
<evidence type="ECO:0000313" key="3">
    <source>
        <dbReference type="Proteomes" id="UP000016931"/>
    </source>
</evidence>
<dbReference type="HOGENOM" id="CLU_918806_0_0_1"/>
<evidence type="ECO:0000256" key="1">
    <source>
        <dbReference type="SAM" id="MobiDB-lite"/>
    </source>
</evidence>
<feature type="region of interest" description="Disordered" evidence="1">
    <location>
        <begin position="51"/>
        <end position="71"/>
    </location>
</feature>
<reference evidence="2 3" key="1">
    <citation type="journal article" date="2012" name="PLoS Pathog.">
        <title>Diverse lifestyles and strategies of plant pathogenesis encoded in the genomes of eighteen Dothideomycetes fungi.</title>
        <authorList>
            <person name="Ohm R.A."/>
            <person name="Feau N."/>
            <person name="Henrissat B."/>
            <person name="Schoch C.L."/>
            <person name="Horwitz B.A."/>
            <person name="Barry K.W."/>
            <person name="Condon B.J."/>
            <person name="Copeland A.C."/>
            <person name="Dhillon B."/>
            <person name="Glaser F."/>
            <person name="Hesse C.N."/>
            <person name="Kosti I."/>
            <person name="LaButti K."/>
            <person name="Lindquist E.A."/>
            <person name="Lucas S."/>
            <person name="Salamov A.A."/>
            <person name="Bradshaw R.E."/>
            <person name="Ciuffetti L."/>
            <person name="Hamelin R.C."/>
            <person name="Kema G.H.J."/>
            <person name="Lawrence C."/>
            <person name="Scott J.A."/>
            <person name="Spatafora J.W."/>
            <person name="Turgeon B.G."/>
            <person name="de Wit P.J.G.M."/>
            <person name="Zhong S."/>
            <person name="Goodwin S.B."/>
            <person name="Grigoriev I.V."/>
        </authorList>
    </citation>
    <scope>NUCLEOTIDE SEQUENCE [LARGE SCALE GENOMIC DNA]</scope>
    <source>
        <strain evidence="2 3">SO2202</strain>
    </source>
</reference>
<dbReference type="GeneID" id="27897928"/>
<feature type="compositionally biased region" description="Acidic residues" evidence="1">
    <location>
        <begin position="51"/>
        <end position="65"/>
    </location>
</feature>
<evidence type="ECO:0000313" key="2">
    <source>
        <dbReference type="EMBL" id="EMF11559.1"/>
    </source>
</evidence>
<name>M3BW65_SPHMS</name>
<organism evidence="2 3">
    <name type="scientific">Sphaerulina musiva (strain SO2202)</name>
    <name type="common">Poplar stem canker fungus</name>
    <name type="synonym">Septoria musiva</name>
    <dbReference type="NCBI Taxonomy" id="692275"/>
    <lineage>
        <taxon>Eukaryota</taxon>
        <taxon>Fungi</taxon>
        <taxon>Dikarya</taxon>
        <taxon>Ascomycota</taxon>
        <taxon>Pezizomycotina</taxon>
        <taxon>Dothideomycetes</taxon>
        <taxon>Dothideomycetidae</taxon>
        <taxon>Mycosphaerellales</taxon>
        <taxon>Mycosphaerellaceae</taxon>
        <taxon>Sphaerulina</taxon>
    </lineage>
</organism>
<accession>M3BW65</accession>
<dbReference type="RefSeq" id="XP_016759680.1">
    <property type="nucleotide sequence ID" value="XM_016900791.1"/>
</dbReference>
<dbReference type="AlphaFoldDB" id="M3BW65"/>
<gene>
    <name evidence="2" type="ORF">SEPMUDRAFT_109613</name>
</gene>
<dbReference type="Proteomes" id="UP000016931">
    <property type="component" value="Unassembled WGS sequence"/>
</dbReference>
<sequence length="303" mass="33321">MVCGTGIERDAEIPLPSITDRQAGSPCRFAGWSNLLCAFLYWPAALSAMPLDDDDDDDDDDEEEDHLSRAIQSTSPTLARCILSRILLPTVQGGEDSCLGSALHPARYSHPTSIGMHVYVMTGADIAPLPASIGNAASVSRATFSRICRALSKRWQFWRRETKNVLGILAASCYRMLVHFLAPELERPTLPVGTLPLHSHFHPKDSSHVYSTQLSIGEETIYFHGCMIDGCLIRLISPIPPTRPPVRPSARATRAVDHTMIATRRHAPTLSCVWMMDVYEEGMRLAVGVGPKLMLYVQSVGRG</sequence>
<protein>
    <submittedName>
        <fullName evidence="2">Uncharacterized protein</fullName>
    </submittedName>
</protein>
<proteinExistence type="predicted"/>